<gene>
    <name evidence="2" type="ORF">E3O32_14890</name>
</gene>
<dbReference type="EMBL" id="SOFM01000045">
    <property type="protein sequence ID" value="TFC00770.1"/>
    <property type="molecule type" value="Genomic_DNA"/>
</dbReference>
<protein>
    <recommendedName>
        <fullName evidence="4">Histidinol dehydrogenase</fullName>
    </recommendedName>
</protein>
<dbReference type="AlphaFoldDB" id="A0A4R8W314"/>
<evidence type="ECO:0008006" key="4">
    <source>
        <dbReference type="Google" id="ProtNLM"/>
    </source>
</evidence>
<sequence>MAGLLAFVVGVAFGVLGTIAHQATIVLGPVTIPIGLVLALAGVTALLAGLRLVVGDRLVVLLAAIGLLGTIFLLSLRSEGGSVLVPQGLPGTLWTVGPTLVATIVLAWPRIPGRRGTA</sequence>
<proteinExistence type="predicted"/>
<comment type="caution">
    <text evidence="2">The sequence shown here is derived from an EMBL/GenBank/DDBJ whole genome shotgun (WGS) entry which is preliminary data.</text>
</comment>
<organism evidence="2 3">
    <name type="scientific">Cryobacterium mannosilyticum</name>
    <dbReference type="NCBI Taxonomy" id="1259190"/>
    <lineage>
        <taxon>Bacteria</taxon>
        <taxon>Bacillati</taxon>
        <taxon>Actinomycetota</taxon>
        <taxon>Actinomycetes</taxon>
        <taxon>Micrococcales</taxon>
        <taxon>Microbacteriaceae</taxon>
        <taxon>Cryobacterium</taxon>
    </lineage>
</organism>
<dbReference type="Proteomes" id="UP000297643">
    <property type="component" value="Unassembled WGS sequence"/>
</dbReference>
<keyword evidence="3" id="KW-1185">Reference proteome</keyword>
<keyword evidence="1" id="KW-1133">Transmembrane helix</keyword>
<feature type="transmembrane region" description="Helical" evidence="1">
    <location>
        <begin position="88"/>
        <end position="108"/>
    </location>
</feature>
<name>A0A4R8W314_9MICO</name>
<keyword evidence="1" id="KW-0472">Membrane</keyword>
<evidence type="ECO:0000313" key="2">
    <source>
        <dbReference type="EMBL" id="TFC00770.1"/>
    </source>
</evidence>
<reference evidence="2 3" key="1">
    <citation type="submission" date="2019-03" db="EMBL/GenBank/DDBJ databases">
        <title>Genomics of glacier-inhabiting Cryobacterium strains.</title>
        <authorList>
            <person name="Liu Q."/>
            <person name="Xin Y.-H."/>
        </authorList>
    </citation>
    <scope>NUCLEOTIDE SEQUENCE [LARGE SCALE GENOMIC DNA]</scope>
    <source>
        <strain evidence="2 3">RHLT2-21</strain>
    </source>
</reference>
<feature type="transmembrane region" description="Helical" evidence="1">
    <location>
        <begin position="32"/>
        <end position="53"/>
    </location>
</feature>
<evidence type="ECO:0000313" key="3">
    <source>
        <dbReference type="Proteomes" id="UP000297643"/>
    </source>
</evidence>
<evidence type="ECO:0000256" key="1">
    <source>
        <dbReference type="SAM" id="Phobius"/>
    </source>
</evidence>
<feature type="transmembrane region" description="Helical" evidence="1">
    <location>
        <begin position="58"/>
        <end position="76"/>
    </location>
</feature>
<keyword evidence="1" id="KW-0812">Transmembrane</keyword>
<accession>A0A4R8W314</accession>